<evidence type="ECO:0000313" key="2">
    <source>
        <dbReference type="Proteomes" id="UP000677082"/>
    </source>
</evidence>
<evidence type="ECO:0000313" key="1">
    <source>
        <dbReference type="EMBL" id="GIM97927.1"/>
    </source>
</evidence>
<accession>A0A919WCV8</accession>
<dbReference type="AlphaFoldDB" id="A0A919WCV8"/>
<comment type="caution">
    <text evidence="1">The sequence shown here is derived from an EMBL/GenBank/DDBJ whole genome shotgun (WGS) entry which is preliminary data.</text>
</comment>
<protein>
    <submittedName>
        <fullName evidence="1">Uncharacterized protein</fullName>
    </submittedName>
</protein>
<reference evidence="1 2" key="1">
    <citation type="submission" date="2021-03" db="EMBL/GenBank/DDBJ databases">
        <title>Whole genome shotgun sequence of Actinoplanes toevensis NBRC 105298.</title>
        <authorList>
            <person name="Komaki H."/>
            <person name="Tamura T."/>
        </authorList>
    </citation>
    <scope>NUCLEOTIDE SEQUENCE [LARGE SCALE GENOMIC DNA]</scope>
    <source>
        <strain evidence="1 2">NBRC 105298</strain>
    </source>
</reference>
<gene>
    <name evidence="1" type="ORF">Ato02nite_097200</name>
</gene>
<dbReference type="Proteomes" id="UP000677082">
    <property type="component" value="Unassembled WGS sequence"/>
</dbReference>
<keyword evidence="2" id="KW-1185">Reference proteome</keyword>
<organism evidence="1 2">
    <name type="scientific">Paractinoplanes toevensis</name>
    <dbReference type="NCBI Taxonomy" id="571911"/>
    <lineage>
        <taxon>Bacteria</taxon>
        <taxon>Bacillati</taxon>
        <taxon>Actinomycetota</taxon>
        <taxon>Actinomycetes</taxon>
        <taxon>Micromonosporales</taxon>
        <taxon>Micromonosporaceae</taxon>
        <taxon>Paractinoplanes</taxon>
    </lineage>
</organism>
<name>A0A919WCV8_9ACTN</name>
<proteinExistence type="predicted"/>
<dbReference type="EMBL" id="BOQN01000172">
    <property type="protein sequence ID" value="GIM97927.1"/>
    <property type="molecule type" value="Genomic_DNA"/>
</dbReference>
<sequence>MKRSTVIIVAAALALGVFGGAAYGYYAWTHHSKINITSAEVFEPIVTTSSSLTGMLPGDSRPLAVDIRNPNAFPVKLTKVAGGTAATPSGCPEWAIRVKEPSKSDPAFVIPARSDRRLAVRVEMQKWADRKCAGQRFELDLLTTIEPT</sequence>